<evidence type="ECO:0000256" key="1">
    <source>
        <dbReference type="SAM" id="Phobius"/>
    </source>
</evidence>
<reference evidence="2" key="1">
    <citation type="journal article" date="2018" name="Nature">
        <title>The evolutionary history of vertebrate RNA viruses.</title>
        <authorList>
            <person name="Shi M."/>
            <person name="Lin X.D."/>
            <person name="Chen X."/>
            <person name="Tian J.H."/>
            <person name="Chen L.J."/>
            <person name="Li K."/>
            <person name="Wang W."/>
            <person name="Eden J.S."/>
            <person name="Shen J.J."/>
            <person name="Liu L."/>
            <person name="Holmes E.C."/>
            <person name="Zhang Y.Z."/>
        </authorList>
    </citation>
    <scope>NUCLEOTIDE SEQUENCE [LARGE SCALE GENOMIC DNA]</scope>
    <source>
        <strain evidence="2">LPSF32245</strain>
    </source>
</reference>
<dbReference type="GeneID" id="54124733"/>
<protein>
    <submittedName>
        <fullName evidence="2">Putative glycoprotein</fullName>
    </submittedName>
</protein>
<organism evidence="2">
    <name type="scientific">Hainan oligodon formosanus arterivirus</name>
    <dbReference type="NCBI Taxonomy" id="2116440"/>
    <lineage>
        <taxon>Viruses</taxon>
        <taxon>Riboviria</taxon>
        <taxon>Orthornavirae</taxon>
        <taxon>Pisuviricota</taxon>
        <taxon>Pisoniviricetes</taxon>
        <taxon>Nidovirales</taxon>
        <taxon>Arnidovirineae</taxon>
        <taxon>Olifoviridae</taxon>
        <taxon>Gofosavirinae</taxon>
        <taxon>Kukrinivirus</taxon>
        <taxon>Kukrinivirus oligodontis</taxon>
        <taxon>Oligodon snake nidovirus 1</taxon>
    </lineage>
</organism>
<keyword evidence="1" id="KW-0472">Membrane</keyword>
<accession>A0A2P1GMU1</accession>
<evidence type="ECO:0000313" key="3">
    <source>
        <dbReference type="Proteomes" id="UP000502964"/>
    </source>
</evidence>
<keyword evidence="1" id="KW-1133">Transmembrane helix</keyword>
<dbReference type="RefSeq" id="YP_009755858.1">
    <property type="nucleotide sequence ID" value="NC_046958.1"/>
</dbReference>
<dbReference type="Proteomes" id="UP000502964">
    <property type="component" value="Segment"/>
</dbReference>
<feature type="transmembrane region" description="Helical" evidence="1">
    <location>
        <begin position="262"/>
        <end position="285"/>
    </location>
</feature>
<proteinExistence type="predicted"/>
<keyword evidence="1" id="KW-0812">Transmembrane</keyword>
<evidence type="ECO:0000313" key="2">
    <source>
        <dbReference type="EMBL" id="AVM87317.1"/>
    </source>
</evidence>
<sequence>MTPSCTSVQIYSRTLLQQLVHTKSHIYQLSILTTTSMPRTTSLEASRQFLLKLITILLLLTWVSSPAGYTLWYISPQIHNLPNHTANATLNFSTPTYYNIKCNFSMIESANSTSDNNDTQLITLYENATQEFCLGVLAISLSPGGGAFFNGTVLAVFTSHEELVVAVGHNNATCEATHATEVCNHGFVVRGSFHYCGNSSVFNISHISEFTTLLCRGDVKWINFHPLSWYQKELIRNHKALDDLIHSTFGISVDLDAYERSLTITAIVLNSLVLAHIIYTVFARWRARYQRRMPRAHVQTTPVA</sequence>
<dbReference type="EMBL" id="MG600022">
    <property type="protein sequence ID" value="AVM87317.1"/>
    <property type="molecule type" value="Genomic_RNA"/>
</dbReference>
<dbReference type="KEGG" id="vg:54124733"/>
<feature type="transmembrane region" description="Helical" evidence="1">
    <location>
        <begin position="49"/>
        <end position="74"/>
    </location>
</feature>
<keyword evidence="3" id="KW-1185">Reference proteome</keyword>
<name>A0A2P1GMU1_9NIDO</name>